<comment type="caution">
    <text evidence="1">The sequence shown here is derived from an EMBL/GenBank/DDBJ whole genome shotgun (WGS) entry which is preliminary data.</text>
</comment>
<evidence type="ECO:0000313" key="2">
    <source>
        <dbReference type="Proteomes" id="UP001148662"/>
    </source>
</evidence>
<dbReference type="Proteomes" id="UP001148662">
    <property type="component" value="Unassembled WGS sequence"/>
</dbReference>
<protein>
    <submittedName>
        <fullName evidence="1">Uncharacterized protein</fullName>
    </submittedName>
</protein>
<accession>A0ACC1T1P8</accession>
<dbReference type="EMBL" id="JANHOG010000854">
    <property type="protein sequence ID" value="KAJ3551148.1"/>
    <property type="molecule type" value="Genomic_DNA"/>
</dbReference>
<name>A0ACC1T1P8_9APHY</name>
<proteinExistence type="predicted"/>
<keyword evidence="2" id="KW-1185">Reference proteome</keyword>
<sequence>MPRPVKRPRLRRSIDGCRYLILTSSALYQKKREQFSACGACRMRRVRCDLKDVQPSATGQVVSCSNCRERGLKCVDEFAEVKAVKLLRRGRRLQQAEAVFGKVPPEEAALRSVTPPPSVIPRLAPEFFESPFFWTIQIQRPILEPAEFRQRYIQFTRGKSDALLVPGQLLAMALVVWAASFGVNEYGVEDSQESSVDIRQRKEHVNEMLQELLYLIDLHGILRKASWDGVRLLLLLQPLTQEIQSPMDRLVMFEATLSHIYNLCSLGPTAPVSTGQGDYIDALVRARVFWYGYIIDGVASALRGGRILLTDDDLTAFEVALPSRRDDSQGSAAYDLTFRYMGLPIQISSLCRAIHAALTGPKARQREELKEELLQYVWEGLEKAWRDLDNLRNLPLGNIIEQEDMERFIHGWQIFIFECREYIVTTVISALYSRSQTMSSERLSNSGLSPNLRSTHTKPTSS</sequence>
<evidence type="ECO:0000313" key="1">
    <source>
        <dbReference type="EMBL" id="KAJ3551148.1"/>
    </source>
</evidence>
<organism evidence="1 2">
    <name type="scientific">Phlebia brevispora</name>
    <dbReference type="NCBI Taxonomy" id="194682"/>
    <lineage>
        <taxon>Eukaryota</taxon>
        <taxon>Fungi</taxon>
        <taxon>Dikarya</taxon>
        <taxon>Basidiomycota</taxon>
        <taxon>Agaricomycotina</taxon>
        <taxon>Agaricomycetes</taxon>
        <taxon>Polyporales</taxon>
        <taxon>Meruliaceae</taxon>
        <taxon>Phlebia</taxon>
    </lineage>
</organism>
<reference evidence="1" key="1">
    <citation type="submission" date="2022-07" db="EMBL/GenBank/DDBJ databases">
        <title>Genome Sequence of Phlebia brevispora.</title>
        <authorList>
            <person name="Buettner E."/>
        </authorList>
    </citation>
    <scope>NUCLEOTIDE SEQUENCE</scope>
    <source>
        <strain evidence="1">MPL23</strain>
    </source>
</reference>
<gene>
    <name evidence="1" type="ORF">NM688_g4889</name>
</gene>